<evidence type="ECO:0000256" key="8">
    <source>
        <dbReference type="ARBA" id="ARBA00023004"/>
    </source>
</evidence>
<dbReference type="Pfam" id="PF00067">
    <property type="entry name" value="p450"/>
    <property type="match status" value="1"/>
</dbReference>
<keyword evidence="6 13" id="KW-1133">Transmembrane helix</keyword>
<feature type="transmembrane region" description="Helical" evidence="13">
    <location>
        <begin position="6"/>
        <end position="26"/>
    </location>
</feature>
<accession>A0ABD3JHL1</accession>
<evidence type="ECO:0000256" key="11">
    <source>
        <dbReference type="PIRSR" id="PIRSR602401-1"/>
    </source>
</evidence>
<keyword evidence="15" id="KW-1185">Reference proteome</keyword>
<proteinExistence type="inferred from homology"/>
<keyword evidence="7 12" id="KW-0560">Oxidoreductase</keyword>
<keyword evidence="10 13" id="KW-0472">Membrane</keyword>
<evidence type="ECO:0000256" key="1">
    <source>
        <dbReference type="ARBA" id="ARBA00004167"/>
    </source>
</evidence>
<dbReference type="InterPro" id="IPR036396">
    <property type="entry name" value="Cyt_P450_sf"/>
</dbReference>
<dbReference type="Gene3D" id="1.10.630.10">
    <property type="entry name" value="Cytochrome P450"/>
    <property type="match status" value="1"/>
</dbReference>
<keyword evidence="8 11" id="KW-0408">Iron</keyword>
<dbReference type="GO" id="GO:0046872">
    <property type="term" value="F:metal ion binding"/>
    <property type="evidence" value="ECO:0007669"/>
    <property type="project" value="UniProtKB-KW"/>
</dbReference>
<dbReference type="InterPro" id="IPR050651">
    <property type="entry name" value="Plant_Cytochrome_P450_Monoox"/>
</dbReference>
<dbReference type="Proteomes" id="UP001634007">
    <property type="component" value="Unassembled WGS sequence"/>
</dbReference>
<protein>
    <recommendedName>
        <fullName evidence="16">Cytochrome P450</fullName>
    </recommendedName>
</protein>
<comment type="caution">
    <text evidence="14">The sequence shown here is derived from an EMBL/GenBank/DDBJ whole genome shotgun (WGS) entry which is preliminary data.</text>
</comment>
<dbReference type="GO" id="GO:0016020">
    <property type="term" value="C:membrane"/>
    <property type="evidence" value="ECO:0007669"/>
    <property type="project" value="UniProtKB-SubCell"/>
</dbReference>
<feature type="binding site" description="axial binding residue" evidence="11">
    <location>
        <position position="417"/>
    </location>
    <ligand>
        <name>heme</name>
        <dbReference type="ChEBI" id="CHEBI:30413"/>
    </ligand>
    <ligandPart>
        <name>Fe</name>
        <dbReference type="ChEBI" id="CHEBI:18248"/>
    </ligandPart>
</feature>
<comment type="cofactor">
    <cofactor evidence="11">
        <name>heme</name>
        <dbReference type="ChEBI" id="CHEBI:30413"/>
    </cofactor>
</comment>
<evidence type="ECO:0000313" key="14">
    <source>
        <dbReference type="EMBL" id="KAL3726104.1"/>
    </source>
</evidence>
<evidence type="ECO:0000256" key="7">
    <source>
        <dbReference type="ARBA" id="ARBA00023002"/>
    </source>
</evidence>
<evidence type="ECO:0008006" key="16">
    <source>
        <dbReference type="Google" id="ProtNLM"/>
    </source>
</evidence>
<evidence type="ECO:0000256" key="6">
    <source>
        <dbReference type="ARBA" id="ARBA00022989"/>
    </source>
</evidence>
<keyword evidence="9 12" id="KW-0503">Monooxygenase</keyword>
<evidence type="ECO:0000256" key="4">
    <source>
        <dbReference type="ARBA" id="ARBA00022692"/>
    </source>
</evidence>
<evidence type="ECO:0000256" key="2">
    <source>
        <dbReference type="ARBA" id="ARBA00010617"/>
    </source>
</evidence>
<keyword evidence="5 11" id="KW-0479">Metal-binding</keyword>
<sequence length="484" mass="54953">MEVQNVSLVSFIISLITIVCTCKILLSSITRTPKKNHPPSPPSFPIVGHLLSLKKPVHRTLLALSRTHGPIISLSLGVRHLLFISSKSLAEECFTRNDTVLANRPNFLLGKYISYNYSTVSSAPYGDHWGNLRRITTTQILSSHCLDKLGRNGLASGFVRVELKSTLTEITLNMMMRDVTDVKEAKAFGDMIEEVMRFGMTIFPADYLPVLRWIDWRGYEKRGSELGKKMDRLLQGLIDEHRNKEEKEKSMIDHLLWLQASQPEYYTDEIIKGFVQKILFARTDTSSVTMEWALANLLNHPNMLEKARVEIDTQIGPDRLVDESDLSRLPYIHNIILETLRLHPPAPLLIPHYSSDDCEIGGYGVSRGTMVLINAWAIHRDHDQWSDPTSFKPERFESGDDKWNRLMLPFGLGRRACPGAQLAHKIMGFALASLIQCFEWKRIGEEEVDMAEGAGLTMPKKKPLEASYKPREIMERILSESSNP</sequence>
<dbReference type="PRINTS" id="PR00463">
    <property type="entry name" value="EP450I"/>
</dbReference>
<dbReference type="PANTHER" id="PTHR47947:SF62">
    <property type="entry name" value="CYTOCHROME P450, FAMILY 81, SUBFAMILY D, POLYPEPTIDE 5"/>
    <property type="match status" value="1"/>
</dbReference>
<dbReference type="EMBL" id="JBJKBG010000008">
    <property type="protein sequence ID" value="KAL3726104.1"/>
    <property type="molecule type" value="Genomic_DNA"/>
</dbReference>
<evidence type="ECO:0000313" key="15">
    <source>
        <dbReference type="Proteomes" id="UP001634007"/>
    </source>
</evidence>
<dbReference type="PROSITE" id="PS00086">
    <property type="entry name" value="CYTOCHROME_P450"/>
    <property type="match status" value="1"/>
</dbReference>
<evidence type="ECO:0000256" key="3">
    <source>
        <dbReference type="ARBA" id="ARBA00022617"/>
    </source>
</evidence>
<evidence type="ECO:0000256" key="5">
    <source>
        <dbReference type="ARBA" id="ARBA00022723"/>
    </source>
</evidence>
<dbReference type="CDD" id="cd20653">
    <property type="entry name" value="CYP81"/>
    <property type="match status" value="1"/>
</dbReference>
<comment type="subcellular location">
    <subcellularLocation>
        <location evidence="1">Membrane</location>
        <topology evidence="1">Single-pass membrane protein</topology>
    </subcellularLocation>
</comment>
<keyword evidence="4 13" id="KW-0812">Transmembrane</keyword>
<evidence type="ECO:0000256" key="10">
    <source>
        <dbReference type="ARBA" id="ARBA00023136"/>
    </source>
</evidence>
<dbReference type="PANTHER" id="PTHR47947">
    <property type="entry name" value="CYTOCHROME P450 82C3-RELATED"/>
    <property type="match status" value="1"/>
</dbReference>
<comment type="similarity">
    <text evidence="2 12">Belongs to the cytochrome P450 family.</text>
</comment>
<dbReference type="InterPro" id="IPR017972">
    <property type="entry name" value="Cyt_P450_CS"/>
</dbReference>
<evidence type="ECO:0000256" key="9">
    <source>
        <dbReference type="ARBA" id="ARBA00023033"/>
    </source>
</evidence>
<organism evidence="14 15">
    <name type="scientific">Eucalyptus globulus</name>
    <name type="common">Tasmanian blue gum</name>
    <dbReference type="NCBI Taxonomy" id="34317"/>
    <lineage>
        <taxon>Eukaryota</taxon>
        <taxon>Viridiplantae</taxon>
        <taxon>Streptophyta</taxon>
        <taxon>Embryophyta</taxon>
        <taxon>Tracheophyta</taxon>
        <taxon>Spermatophyta</taxon>
        <taxon>Magnoliopsida</taxon>
        <taxon>eudicotyledons</taxon>
        <taxon>Gunneridae</taxon>
        <taxon>Pentapetalae</taxon>
        <taxon>rosids</taxon>
        <taxon>malvids</taxon>
        <taxon>Myrtales</taxon>
        <taxon>Myrtaceae</taxon>
        <taxon>Myrtoideae</taxon>
        <taxon>Eucalypteae</taxon>
        <taxon>Eucalyptus</taxon>
    </lineage>
</organism>
<gene>
    <name evidence="14" type="ORF">ACJRO7_031059</name>
</gene>
<evidence type="ECO:0000256" key="12">
    <source>
        <dbReference type="RuleBase" id="RU000461"/>
    </source>
</evidence>
<dbReference type="InterPro" id="IPR002401">
    <property type="entry name" value="Cyt_P450_E_grp-I"/>
</dbReference>
<dbReference type="GO" id="GO:0016709">
    <property type="term" value="F:oxidoreductase activity, acting on paired donors, with incorporation or reduction of molecular oxygen, NAD(P)H as one donor, and incorporation of one atom of oxygen"/>
    <property type="evidence" value="ECO:0007669"/>
    <property type="project" value="UniProtKB-ARBA"/>
</dbReference>
<dbReference type="InterPro" id="IPR001128">
    <property type="entry name" value="Cyt_P450"/>
</dbReference>
<dbReference type="AlphaFoldDB" id="A0ABD3JHL1"/>
<evidence type="ECO:0000256" key="13">
    <source>
        <dbReference type="SAM" id="Phobius"/>
    </source>
</evidence>
<name>A0ABD3JHL1_EUCGL</name>
<dbReference type="SUPFAM" id="SSF48264">
    <property type="entry name" value="Cytochrome P450"/>
    <property type="match status" value="1"/>
</dbReference>
<keyword evidence="3 11" id="KW-0349">Heme</keyword>
<dbReference type="FunFam" id="1.10.630.10:FF:000026">
    <property type="entry name" value="Cytochrome P450 82C4"/>
    <property type="match status" value="1"/>
</dbReference>
<reference evidence="14 15" key="1">
    <citation type="submission" date="2024-11" db="EMBL/GenBank/DDBJ databases">
        <title>Chromosome-level genome assembly of Eucalyptus globulus Labill. provides insights into its genome evolution.</title>
        <authorList>
            <person name="Li X."/>
        </authorList>
    </citation>
    <scope>NUCLEOTIDE SEQUENCE [LARGE SCALE GENOMIC DNA]</scope>
    <source>
        <strain evidence="14">CL2024</strain>
        <tissue evidence="14">Fresh tender leaves</tissue>
    </source>
</reference>
<dbReference type="PRINTS" id="PR00385">
    <property type="entry name" value="P450"/>
</dbReference>